<evidence type="ECO:0000313" key="2">
    <source>
        <dbReference type="Proteomes" id="UP000259765"/>
    </source>
</evidence>
<gene>
    <name evidence="1" type="ORF">NVP1097O_05</name>
</gene>
<reference evidence="1 2" key="1">
    <citation type="submission" date="2017-11" db="EMBL/GenBank/DDBJ databases">
        <title>A major lineage of nontailed dsDNA viruses as unrecognized killers of marine bacteria.</title>
        <authorList>
            <person name="Kauffman K.M."/>
            <person name="Hussain F.A."/>
            <person name="Yang J."/>
            <person name="Arevalo P."/>
            <person name="Brown J.M."/>
            <person name="Chang W.K."/>
            <person name="VanInsberghe D."/>
            <person name="Elsherbini J."/>
            <person name="Cutler M.B."/>
            <person name="Kelly L."/>
            <person name="Polz M.F."/>
        </authorList>
    </citation>
    <scope>NUCLEOTIDE SEQUENCE [LARGE SCALE GENOMIC DNA]</scope>
</reference>
<proteinExistence type="predicted"/>
<protein>
    <submittedName>
        <fullName evidence="1">Uncharacterized protein</fullName>
    </submittedName>
</protein>
<dbReference type="Proteomes" id="UP000259765">
    <property type="component" value="Segment"/>
</dbReference>
<name>A0A2I7R0I6_9CAUD</name>
<sequence>MKLRTKLFEDYKSYTYFGEKSLLLKLCWPFVHKSFATKFAIDSLTHQLKFQRTLHLEYKKKYHLLHKEHNKHLALYGEATQFNVDYDLPVNAASAVHELFMEADDD</sequence>
<dbReference type="EMBL" id="MG592470">
    <property type="protein sequence ID" value="AUR87151.1"/>
    <property type="molecule type" value="Genomic_DNA"/>
</dbReference>
<accession>A0A2I7R0I6</accession>
<keyword evidence="2" id="KW-1185">Reference proteome</keyword>
<organism evidence="1 2">
    <name type="scientific">Vibrio phage 1.097.O._10N.286.49.B3</name>
    <dbReference type="NCBI Taxonomy" id="1881383"/>
    <lineage>
        <taxon>Viruses</taxon>
        <taxon>Duplodnaviria</taxon>
        <taxon>Heunggongvirae</taxon>
        <taxon>Uroviricota</taxon>
        <taxon>Caudoviricetes</taxon>
        <taxon>Schitoviridae</taxon>
        <taxon>Pontosvirinae</taxon>
        <taxon>Dorisvirus</taxon>
        <taxon>Dorisvirus 49B3</taxon>
    </lineage>
</organism>
<evidence type="ECO:0000313" key="1">
    <source>
        <dbReference type="EMBL" id="AUR87151.1"/>
    </source>
</evidence>